<evidence type="ECO:0000313" key="3">
    <source>
        <dbReference type="Proteomes" id="UP000023152"/>
    </source>
</evidence>
<name>X6NFI5_RETFI</name>
<gene>
    <name evidence="2" type="ORF">RFI_12493</name>
</gene>
<dbReference type="EMBL" id="ASPP01009067">
    <property type="protein sequence ID" value="ETO24663.1"/>
    <property type="molecule type" value="Genomic_DNA"/>
</dbReference>
<protein>
    <submittedName>
        <fullName evidence="2">Uncharacterized protein</fullName>
    </submittedName>
</protein>
<dbReference type="Proteomes" id="UP000023152">
    <property type="component" value="Unassembled WGS sequence"/>
</dbReference>
<feature type="region of interest" description="Disordered" evidence="1">
    <location>
        <begin position="166"/>
        <end position="187"/>
    </location>
</feature>
<proteinExistence type="predicted"/>
<dbReference type="AlphaFoldDB" id="X6NFI5"/>
<feature type="compositionally biased region" description="Polar residues" evidence="1">
    <location>
        <begin position="26"/>
        <end position="43"/>
    </location>
</feature>
<organism evidence="2 3">
    <name type="scientific">Reticulomyxa filosa</name>
    <dbReference type="NCBI Taxonomy" id="46433"/>
    <lineage>
        <taxon>Eukaryota</taxon>
        <taxon>Sar</taxon>
        <taxon>Rhizaria</taxon>
        <taxon>Retaria</taxon>
        <taxon>Foraminifera</taxon>
        <taxon>Monothalamids</taxon>
        <taxon>Reticulomyxidae</taxon>
        <taxon>Reticulomyxa</taxon>
    </lineage>
</organism>
<keyword evidence="3" id="KW-1185">Reference proteome</keyword>
<accession>X6NFI5</accession>
<feature type="region of interest" description="Disordered" evidence="1">
    <location>
        <begin position="1"/>
        <end position="48"/>
    </location>
</feature>
<evidence type="ECO:0000313" key="2">
    <source>
        <dbReference type="EMBL" id="ETO24663.1"/>
    </source>
</evidence>
<sequence>MIITNAMSRSATEPSPRPSYIRPSWDASNTTSDSVASEALSDSNLDEKPSPKEIFTKKFGDFMIDSFIPMLSNKVHHMDSLPSKVHVFDQAVEQILRLIRASILTNFYNSMEFFELTKQREKRTALLQSHLSTRHIPLVHGQHSNHKPSSTSAIASITELLFQSSDEDNDHENDNHYNDHEDEHNNYSFQYQCQYQTPN</sequence>
<feature type="compositionally biased region" description="Polar residues" evidence="1">
    <location>
        <begin position="1"/>
        <end position="13"/>
    </location>
</feature>
<reference evidence="2 3" key="1">
    <citation type="journal article" date="2013" name="Curr. Biol.">
        <title>The Genome of the Foraminiferan Reticulomyxa filosa.</title>
        <authorList>
            <person name="Glockner G."/>
            <person name="Hulsmann N."/>
            <person name="Schleicher M."/>
            <person name="Noegel A.A."/>
            <person name="Eichinger L."/>
            <person name="Gallinger C."/>
            <person name="Pawlowski J."/>
            <person name="Sierra R."/>
            <person name="Euteneuer U."/>
            <person name="Pillet L."/>
            <person name="Moustafa A."/>
            <person name="Platzer M."/>
            <person name="Groth M."/>
            <person name="Szafranski K."/>
            <person name="Schliwa M."/>
        </authorList>
    </citation>
    <scope>NUCLEOTIDE SEQUENCE [LARGE SCALE GENOMIC DNA]</scope>
</reference>
<evidence type="ECO:0000256" key="1">
    <source>
        <dbReference type="SAM" id="MobiDB-lite"/>
    </source>
</evidence>
<feature type="compositionally biased region" description="Basic and acidic residues" evidence="1">
    <location>
        <begin position="172"/>
        <end position="185"/>
    </location>
</feature>
<comment type="caution">
    <text evidence="2">The sequence shown here is derived from an EMBL/GenBank/DDBJ whole genome shotgun (WGS) entry which is preliminary data.</text>
</comment>